<dbReference type="SUPFAM" id="SSF53850">
    <property type="entry name" value="Periplasmic binding protein-like II"/>
    <property type="match status" value="1"/>
</dbReference>
<evidence type="ECO:0000313" key="3">
    <source>
        <dbReference type="Proteomes" id="UP000595197"/>
    </source>
</evidence>
<feature type="signal peptide" evidence="1">
    <location>
        <begin position="1"/>
        <end position="23"/>
    </location>
</feature>
<evidence type="ECO:0000256" key="1">
    <source>
        <dbReference type="SAM" id="SignalP"/>
    </source>
</evidence>
<keyword evidence="3" id="KW-1185">Reference proteome</keyword>
<dbReference type="Proteomes" id="UP000595197">
    <property type="component" value="Chromosome"/>
</dbReference>
<dbReference type="Gene3D" id="3.40.190.10">
    <property type="entry name" value="Periplasmic binding protein-like II"/>
    <property type="match status" value="2"/>
</dbReference>
<dbReference type="EMBL" id="CP067420">
    <property type="protein sequence ID" value="QQP91165.1"/>
    <property type="molecule type" value="Genomic_DNA"/>
</dbReference>
<organism evidence="2 3">
    <name type="scientific">Skermanella cutis</name>
    <dbReference type="NCBI Taxonomy" id="2775420"/>
    <lineage>
        <taxon>Bacteria</taxon>
        <taxon>Pseudomonadati</taxon>
        <taxon>Pseudomonadota</taxon>
        <taxon>Alphaproteobacteria</taxon>
        <taxon>Rhodospirillales</taxon>
        <taxon>Azospirillaceae</taxon>
        <taxon>Skermanella</taxon>
    </lineage>
</organism>
<sequence length="505" mass="53063">MIDRLFRMPARLLVLVAALGFLAACEKVPDEAAVRDALQSALETTFPDPMFEIADFNRVGSGPLPADAGGAERRIVYYNADLRVLRDYSFGDWEALNVSALANLLGATEHGLKGIRRDGNEAGDTVEVSGSVGFERTNGDWRPVVVAQAPVGEAPPLDNTGPPAIARGLVDQIMALFEGPPTDDARQAREIITEELDGAYRQITLRLDRLQRAFIVAGGPEGGEYDLIARTVAASISADGVRASGVATDGSVENLRLIQDGSADVALAQNDIAAMAARGGSLFEGAGPNPELRALASLFPEPVHIVVRADAEIGTVADLRGKRIDLGLPRSGSLLTARSVLEAHGLAPDDFAEVTEMGPSRAVEALVAGNIDALVSVINAPARLFQRLSAERGIRFLPLDRNAIQELAGSDGNLVPLTLPAGTYPRQTEPVPTVAVTALLVSRRDMPDVEVTTLLDTVFKDIDFLAAGSAAGALISRGRAESGLSIPLHPAAEAWLGDGSTAAGQ</sequence>
<dbReference type="Pfam" id="PF16868">
    <property type="entry name" value="NMT1_3"/>
    <property type="match status" value="1"/>
</dbReference>
<reference evidence="2" key="1">
    <citation type="submission" date="2021-02" db="EMBL/GenBank/DDBJ databases">
        <title>Skermanella TT6 skin isolate.</title>
        <authorList>
            <person name="Lee K."/>
            <person name="Ganzorig M."/>
        </authorList>
    </citation>
    <scope>NUCLEOTIDE SEQUENCE</scope>
    <source>
        <strain evidence="2">TT6</strain>
    </source>
</reference>
<dbReference type="RefSeq" id="WP_201078794.1">
    <property type="nucleotide sequence ID" value="NZ_CP067420.1"/>
</dbReference>
<dbReference type="InterPro" id="IPR011852">
    <property type="entry name" value="TRAP_TAXI"/>
</dbReference>
<evidence type="ECO:0000313" key="2">
    <source>
        <dbReference type="EMBL" id="QQP91165.1"/>
    </source>
</evidence>
<proteinExistence type="predicted"/>
<name>A0ABX7B9V7_9PROT</name>
<gene>
    <name evidence="2" type="ORF">IGS68_08135</name>
</gene>
<dbReference type="PANTHER" id="PTHR42941:SF1">
    <property type="entry name" value="SLL1037 PROTEIN"/>
    <property type="match status" value="1"/>
</dbReference>
<keyword evidence="1" id="KW-0732">Signal</keyword>
<dbReference type="PROSITE" id="PS51257">
    <property type="entry name" value="PROKAR_LIPOPROTEIN"/>
    <property type="match status" value="1"/>
</dbReference>
<accession>A0ABX7B9V7</accession>
<dbReference type="NCBIfam" id="TIGR02122">
    <property type="entry name" value="TRAP_TAXI"/>
    <property type="match status" value="1"/>
</dbReference>
<dbReference type="CDD" id="cd13520">
    <property type="entry name" value="PBP2_TAXI_TRAP"/>
    <property type="match status" value="1"/>
</dbReference>
<feature type="chain" id="PRO_5045226223" evidence="1">
    <location>
        <begin position="24"/>
        <end position="505"/>
    </location>
</feature>
<protein>
    <submittedName>
        <fullName evidence="2">TAXI family TRAP transporter solute-binding subunit</fullName>
    </submittedName>
</protein>
<dbReference type="PANTHER" id="PTHR42941">
    <property type="entry name" value="SLL1037 PROTEIN"/>
    <property type="match status" value="1"/>
</dbReference>